<dbReference type="GO" id="GO:0046872">
    <property type="term" value="F:metal ion binding"/>
    <property type="evidence" value="ECO:0007669"/>
    <property type="project" value="UniProtKB-KW"/>
</dbReference>
<comment type="cofactor">
    <cofactor evidence="9">
        <name>Mg(2+)</name>
        <dbReference type="ChEBI" id="CHEBI:18420"/>
    </cofactor>
    <text evidence="9">Requires a divalent cation, most likely magnesium in vivo, as an electrophilic catalyst to aid phosphoryl group transfer. It is the chelate of the metal and the nucleotide that is the actual substrate.</text>
</comment>
<evidence type="ECO:0000256" key="3">
    <source>
        <dbReference type="ARBA" id="ARBA00022741"/>
    </source>
</evidence>
<keyword evidence="6 9" id="KW-0460">Magnesium</keyword>
<evidence type="ECO:0000256" key="10">
    <source>
        <dbReference type="NCBIfam" id="TIGR02152"/>
    </source>
</evidence>
<keyword evidence="4 9" id="KW-0418">Kinase</keyword>
<sequence>MTSPKIAVQGVFVADLAFRAARLPVMGETLLSNGFKLGPGGKGSNQSVAAVRAGADVAFITKLGTDPFGQMARALYAEEGIDAGHVLTDPERPTGAAFIFVDGKTGENAIIIEPGAAAALTEAEMEGAAPAIAAARVFVAQLELPLPVVRRGLEIARRHGVTTILNPAPAMTLPDDLYPLVDYLTPNETEAESLVDFAVDSGQQAARAAEVLLDKGVGTVIVTLGAKGALLKSRSEAVHVPAFTAGPSVETAGAGDAFNGGFALALAEGRPVAEAVRFGCAVAGISVTRPGTAPSMPRREEVEALLRRS</sequence>
<accession>A0A0A0DAI3</accession>
<dbReference type="GO" id="GO:0019303">
    <property type="term" value="P:D-ribose catabolic process"/>
    <property type="evidence" value="ECO:0007669"/>
    <property type="project" value="UniProtKB-UniRule"/>
</dbReference>
<dbReference type="RefSeq" id="WP_034833921.1">
    <property type="nucleotide sequence ID" value="NZ_JANX01000063.1"/>
</dbReference>
<feature type="domain" description="Carbohydrate kinase PfkB" evidence="11">
    <location>
        <begin position="5"/>
        <end position="297"/>
    </location>
</feature>
<dbReference type="Gene3D" id="3.40.1190.20">
    <property type="match status" value="1"/>
</dbReference>
<dbReference type="InterPro" id="IPR011877">
    <property type="entry name" value="Ribokinase"/>
</dbReference>
<feature type="binding site" evidence="9">
    <location>
        <begin position="13"/>
        <end position="15"/>
    </location>
    <ligand>
        <name>substrate</name>
    </ligand>
</feature>
<evidence type="ECO:0000256" key="1">
    <source>
        <dbReference type="ARBA" id="ARBA00022679"/>
    </source>
</evidence>
<feature type="binding site" evidence="9">
    <location>
        <position position="286"/>
    </location>
    <ligand>
        <name>K(+)</name>
        <dbReference type="ChEBI" id="CHEBI:29103"/>
    </ligand>
</feature>
<comment type="activity regulation">
    <text evidence="9">Activated by a monovalent cation that binds near, but not in, the active site. The most likely occupant of the site in vivo is potassium. Ion binding induces a conformational change that may alter substrate affinity.</text>
</comment>
<feature type="binding site" evidence="9">
    <location>
        <position position="187"/>
    </location>
    <ligand>
        <name>ATP</name>
        <dbReference type="ChEBI" id="CHEBI:30616"/>
    </ligand>
</feature>
<comment type="subunit">
    <text evidence="9">Homodimer.</text>
</comment>
<keyword evidence="2 9" id="KW-0479">Metal-binding</keyword>
<feature type="active site" description="Proton acceptor" evidence="9">
    <location>
        <position position="256"/>
    </location>
</feature>
<dbReference type="SUPFAM" id="SSF53613">
    <property type="entry name" value="Ribokinase-like"/>
    <property type="match status" value="1"/>
</dbReference>
<protein>
    <recommendedName>
        <fullName evidence="9 10">Ribokinase</fullName>
        <shortName evidence="9">RK</shortName>
        <ecNumber evidence="9 10">2.7.1.15</ecNumber>
    </recommendedName>
</protein>
<keyword evidence="1 9" id="KW-0808">Transferase</keyword>
<dbReference type="HAMAP" id="MF_01987">
    <property type="entry name" value="Ribokinase"/>
    <property type="match status" value="1"/>
</dbReference>
<comment type="subcellular location">
    <subcellularLocation>
        <location evidence="9">Cytoplasm</location>
    </subcellularLocation>
</comment>
<evidence type="ECO:0000259" key="11">
    <source>
        <dbReference type="Pfam" id="PF00294"/>
    </source>
</evidence>
<reference evidence="12 13" key="1">
    <citation type="submission" date="2014-01" db="EMBL/GenBank/DDBJ databases">
        <title>Genome sequence determination for a cystic fibrosis isolate, Inquilinus limosus.</title>
        <authorList>
            <person name="Pino M."/>
            <person name="Di Conza J."/>
            <person name="Gutkind G."/>
        </authorList>
    </citation>
    <scope>NUCLEOTIDE SEQUENCE [LARGE SCALE GENOMIC DNA]</scope>
    <source>
        <strain evidence="12 13">MP06</strain>
    </source>
</reference>
<dbReference type="UniPathway" id="UPA00916">
    <property type="reaction ID" value="UER00889"/>
</dbReference>
<proteinExistence type="inferred from homology"/>
<evidence type="ECO:0000256" key="8">
    <source>
        <dbReference type="ARBA" id="ARBA00023277"/>
    </source>
</evidence>
<dbReference type="InterPro" id="IPR011611">
    <property type="entry name" value="PfkB_dom"/>
</dbReference>
<gene>
    <name evidence="9" type="primary">rbsK</name>
    <name evidence="12" type="ORF">P409_07790</name>
</gene>
<feature type="binding site" evidence="9">
    <location>
        <begin position="223"/>
        <end position="228"/>
    </location>
    <ligand>
        <name>ATP</name>
        <dbReference type="ChEBI" id="CHEBI:30616"/>
    </ligand>
</feature>
<feature type="binding site" evidence="9">
    <location>
        <position position="143"/>
    </location>
    <ligand>
        <name>substrate</name>
    </ligand>
</feature>
<feature type="binding site" evidence="9">
    <location>
        <position position="289"/>
    </location>
    <ligand>
        <name>K(+)</name>
        <dbReference type="ChEBI" id="CHEBI:29103"/>
    </ligand>
</feature>
<comment type="pathway">
    <text evidence="9">Carbohydrate metabolism; D-ribose degradation; D-ribose 5-phosphate from beta-D-ribopyranose: step 2/2.</text>
</comment>
<dbReference type="GO" id="GO:0005524">
    <property type="term" value="F:ATP binding"/>
    <property type="evidence" value="ECO:0007669"/>
    <property type="project" value="UniProtKB-UniRule"/>
</dbReference>
<dbReference type="EMBL" id="JANX01000063">
    <property type="protein sequence ID" value="KGM34863.1"/>
    <property type="molecule type" value="Genomic_DNA"/>
</dbReference>
<dbReference type="EC" id="2.7.1.15" evidence="9 10"/>
<dbReference type="Proteomes" id="UP000029995">
    <property type="component" value="Unassembled WGS sequence"/>
</dbReference>
<dbReference type="PANTHER" id="PTHR10584:SF166">
    <property type="entry name" value="RIBOKINASE"/>
    <property type="match status" value="1"/>
</dbReference>
<comment type="catalytic activity">
    <reaction evidence="9">
        <text>D-ribose + ATP = D-ribose 5-phosphate + ADP + H(+)</text>
        <dbReference type="Rhea" id="RHEA:13697"/>
        <dbReference type="ChEBI" id="CHEBI:15378"/>
        <dbReference type="ChEBI" id="CHEBI:30616"/>
        <dbReference type="ChEBI" id="CHEBI:47013"/>
        <dbReference type="ChEBI" id="CHEBI:78346"/>
        <dbReference type="ChEBI" id="CHEBI:456216"/>
        <dbReference type="EC" id="2.7.1.15"/>
    </reaction>
</comment>
<dbReference type="GO" id="GO:0004747">
    <property type="term" value="F:ribokinase activity"/>
    <property type="evidence" value="ECO:0007669"/>
    <property type="project" value="UniProtKB-UniRule"/>
</dbReference>
<comment type="similarity">
    <text evidence="9">Belongs to the carbohydrate kinase PfkB family. Ribokinase subfamily.</text>
</comment>
<feature type="binding site" evidence="9">
    <location>
        <position position="256"/>
    </location>
    <ligand>
        <name>substrate</name>
    </ligand>
</feature>
<name>A0A0A0DAI3_9PROT</name>
<dbReference type="CDD" id="cd01174">
    <property type="entry name" value="ribokinase"/>
    <property type="match status" value="1"/>
</dbReference>
<dbReference type="PANTHER" id="PTHR10584">
    <property type="entry name" value="SUGAR KINASE"/>
    <property type="match status" value="1"/>
</dbReference>
<evidence type="ECO:0000256" key="7">
    <source>
        <dbReference type="ARBA" id="ARBA00022958"/>
    </source>
</evidence>
<evidence type="ECO:0000256" key="4">
    <source>
        <dbReference type="ARBA" id="ARBA00022777"/>
    </source>
</evidence>
<dbReference type="GO" id="GO:0005829">
    <property type="term" value="C:cytosol"/>
    <property type="evidence" value="ECO:0007669"/>
    <property type="project" value="TreeGrafter"/>
</dbReference>
<feature type="binding site" evidence="9">
    <location>
        <position position="295"/>
    </location>
    <ligand>
        <name>K(+)</name>
        <dbReference type="ChEBI" id="CHEBI:29103"/>
    </ligand>
</feature>
<keyword evidence="8 9" id="KW-0119">Carbohydrate metabolism</keyword>
<feature type="binding site" evidence="9">
    <location>
        <position position="291"/>
    </location>
    <ligand>
        <name>K(+)</name>
        <dbReference type="ChEBI" id="CHEBI:29103"/>
    </ligand>
</feature>
<comment type="caution">
    <text evidence="12">The sequence shown here is derived from an EMBL/GenBank/DDBJ whole genome shotgun (WGS) entry which is preliminary data.</text>
</comment>
<organism evidence="12 13">
    <name type="scientific">Inquilinus limosus MP06</name>
    <dbReference type="NCBI Taxonomy" id="1398085"/>
    <lineage>
        <taxon>Bacteria</taxon>
        <taxon>Pseudomonadati</taxon>
        <taxon>Pseudomonadota</taxon>
        <taxon>Alphaproteobacteria</taxon>
        <taxon>Rhodospirillales</taxon>
        <taxon>Rhodospirillaceae</taxon>
        <taxon>Inquilinus</taxon>
    </lineage>
</organism>
<dbReference type="PRINTS" id="PR00990">
    <property type="entry name" value="RIBOKINASE"/>
</dbReference>
<evidence type="ECO:0000256" key="9">
    <source>
        <dbReference type="HAMAP-Rule" id="MF_01987"/>
    </source>
</evidence>
<dbReference type="InterPro" id="IPR002139">
    <property type="entry name" value="Ribo/fructo_kinase"/>
</dbReference>
<keyword evidence="5 9" id="KW-0067">ATP-binding</keyword>
<evidence type="ECO:0000313" key="12">
    <source>
        <dbReference type="EMBL" id="KGM34863.1"/>
    </source>
</evidence>
<dbReference type="Pfam" id="PF00294">
    <property type="entry name" value="PfkB"/>
    <property type="match status" value="1"/>
</dbReference>
<dbReference type="InterPro" id="IPR029056">
    <property type="entry name" value="Ribokinase-like"/>
</dbReference>
<evidence type="ECO:0000256" key="2">
    <source>
        <dbReference type="ARBA" id="ARBA00022723"/>
    </source>
</evidence>
<keyword evidence="3 9" id="KW-0547">Nucleotide-binding</keyword>
<dbReference type="OrthoDB" id="9792663at2"/>
<comment type="function">
    <text evidence="9">Catalyzes the phosphorylation of ribose at O-5 in a reaction requiring ATP and magnesium. The resulting D-ribose-5-phosphate can then be used either for sythesis of nucleotides, histidine, and tryptophan, or as a component of the pentose phosphate pathway.</text>
</comment>
<dbReference type="NCBIfam" id="TIGR02152">
    <property type="entry name" value="D_ribokin_bact"/>
    <property type="match status" value="1"/>
</dbReference>
<feature type="binding site" evidence="9">
    <location>
        <begin position="255"/>
        <end position="256"/>
    </location>
    <ligand>
        <name>ATP</name>
        <dbReference type="ChEBI" id="CHEBI:30616"/>
    </ligand>
</feature>
<dbReference type="AlphaFoldDB" id="A0A0A0DAI3"/>
<evidence type="ECO:0000256" key="5">
    <source>
        <dbReference type="ARBA" id="ARBA00022840"/>
    </source>
</evidence>
<comment type="caution">
    <text evidence="9">Lacks conserved residue(s) required for the propagation of feature annotation.</text>
</comment>
<feature type="binding site" evidence="9">
    <location>
        <begin position="41"/>
        <end position="45"/>
    </location>
    <ligand>
        <name>substrate</name>
    </ligand>
</feature>
<keyword evidence="7 9" id="KW-0630">Potassium</keyword>
<feature type="binding site" evidence="9">
    <location>
        <position position="252"/>
    </location>
    <ligand>
        <name>K(+)</name>
        <dbReference type="ChEBI" id="CHEBI:29103"/>
    </ligand>
</feature>
<evidence type="ECO:0000256" key="6">
    <source>
        <dbReference type="ARBA" id="ARBA00022842"/>
    </source>
</evidence>
<keyword evidence="9" id="KW-0963">Cytoplasm</keyword>
<evidence type="ECO:0000313" key="13">
    <source>
        <dbReference type="Proteomes" id="UP000029995"/>
    </source>
</evidence>